<dbReference type="GO" id="GO:0030428">
    <property type="term" value="C:cell septum"/>
    <property type="evidence" value="ECO:0007669"/>
    <property type="project" value="TreeGrafter"/>
</dbReference>
<evidence type="ECO:0000256" key="3">
    <source>
        <dbReference type="ARBA" id="ARBA00022490"/>
    </source>
</evidence>
<dbReference type="KEGG" id="ceu:A7L45_17415"/>
<evidence type="ECO:0000256" key="5">
    <source>
        <dbReference type="ARBA" id="ARBA00023210"/>
    </source>
</evidence>
<dbReference type="GO" id="GO:0005829">
    <property type="term" value="C:cytosol"/>
    <property type="evidence" value="ECO:0007669"/>
    <property type="project" value="TreeGrafter"/>
</dbReference>
<dbReference type="PANTHER" id="PTHR34981">
    <property type="entry name" value="CELL DIVISION PROTEIN ZAPA"/>
    <property type="match status" value="1"/>
</dbReference>
<dbReference type="SUPFAM" id="SSF102829">
    <property type="entry name" value="Cell division protein ZapA-like"/>
    <property type="match status" value="1"/>
</dbReference>
<dbReference type="STRING" id="1552.A7L45_17415"/>
<dbReference type="GO" id="GO:0000917">
    <property type="term" value="P:division septum assembly"/>
    <property type="evidence" value="ECO:0007669"/>
    <property type="project" value="UniProtKB-KW"/>
</dbReference>
<dbReference type="AlphaFoldDB" id="A0A1J0GJY6"/>
<dbReference type="Proteomes" id="UP000182569">
    <property type="component" value="Chromosome"/>
</dbReference>
<dbReference type="InterPro" id="IPR036192">
    <property type="entry name" value="Cell_div_ZapA-like_sf"/>
</dbReference>
<evidence type="ECO:0000313" key="12">
    <source>
        <dbReference type="Proteomes" id="UP000182569"/>
    </source>
</evidence>
<evidence type="ECO:0000256" key="1">
    <source>
        <dbReference type="ARBA" id="ARBA00004496"/>
    </source>
</evidence>
<comment type="function">
    <text evidence="7">Activator of cell division through the inhibition of FtsZ GTPase activity, therefore promoting FtsZ assembly into bundles of protofilaments necessary for the formation of the division Z ring. It is recruited early at mid-cell but it is not essential for cell division.</text>
</comment>
<evidence type="ECO:0000256" key="7">
    <source>
        <dbReference type="ARBA" id="ARBA00024910"/>
    </source>
</evidence>
<dbReference type="PANTHER" id="PTHR34981:SF1">
    <property type="entry name" value="CELL DIVISION PROTEIN ZAPA"/>
    <property type="match status" value="1"/>
</dbReference>
<evidence type="ECO:0000256" key="10">
    <source>
        <dbReference type="SAM" id="Coils"/>
    </source>
</evidence>
<keyword evidence="6" id="KW-0131">Cell cycle</keyword>
<dbReference type="EMBL" id="CP015756">
    <property type="protein sequence ID" value="APC41722.1"/>
    <property type="molecule type" value="Genomic_DNA"/>
</dbReference>
<evidence type="ECO:0000256" key="4">
    <source>
        <dbReference type="ARBA" id="ARBA00022618"/>
    </source>
</evidence>
<comment type="subunit">
    <text evidence="8">Homodimer. Interacts with FtsZ.</text>
</comment>
<sequence>MNVVTIKINGIEYNLKGDEREEYLHMVASYVDKKIKNIMGNNEKLSTSSAAILTALNLGDDMFKSNSLCKELSAKGEELDKHDKELTVKLEDLKKQLSHMEDYNQELLNKCKHIEKTEYVKTLEQENIDMQHQLEGMKEINKISSEENRSIKTENKEMKFKLQSYKYKIIDSQNKLIEYQISLAKQKKINNPLLVTRKK</sequence>
<keyword evidence="5" id="KW-0717">Septation</keyword>
<dbReference type="GO" id="GO:0043093">
    <property type="term" value="P:FtsZ-dependent cytokinesis"/>
    <property type="evidence" value="ECO:0007669"/>
    <property type="project" value="TreeGrafter"/>
</dbReference>
<keyword evidence="10" id="KW-0175">Coiled coil</keyword>
<dbReference type="GO" id="GO:0032153">
    <property type="term" value="C:cell division site"/>
    <property type="evidence" value="ECO:0007669"/>
    <property type="project" value="TreeGrafter"/>
</dbReference>
<organism evidence="11 12">
    <name type="scientific">Clostridium estertheticum subsp. estertheticum</name>
    <dbReference type="NCBI Taxonomy" id="1552"/>
    <lineage>
        <taxon>Bacteria</taxon>
        <taxon>Bacillati</taxon>
        <taxon>Bacillota</taxon>
        <taxon>Clostridia</taxon>
        <taxon>Eubacteriales</taxon>
        <taxon>Clostridiaceae</taxon>
        <taxon>Clostridium</taxon>
    </lineage>
</organism>
<gene>
    <name evidence="11" type="ORF">A7L45_17415</name>
</gene>
<evidence type="ECO:0000256" key="8">
    <source>
        <dbReference type="ARBA" id="ARBA00026068"/>
    </source>
</evidence>
<evidence type="ECO:0000313" key="11">
    <source>
        <dbReference type="EMBL" id="APC41722.1"/>
    </source>
</evidence>
<evidence type="ECO:0000256" key="9">
    <source>
        <dbReference type="ARBA" id="ARBA00033158"/>
    </source>
</evidence>
<keyword evidence="3" id="KW-0963">Cytoplasm</keyword>
<dbReference type="Gene3D" id="6.10.250.790">
    <property type="match status" value="1"/>
</dbReference>
<reference evidence="12" key="1">
    <citation type="journal article" date="2016" name="Front. Microbiol.">
        <title>Complete Genome Sequence of Clostridium estertheticum DSM 8809, a Microbe Identified in Spoiled Vacuum Packed Beef.</title>
        <authorList>
            <person name="Yu Z."/>
            <person name="Gunn L."/>
            <person name="Brennan E."/>
            <person name="Reid R."/>
            <person name="Wall P.G."/>
            <person name="Gaora O.P."/>
            <person name="Hurley D."/>
            <person name="Bolton D."/>
            <person name="Fanning S."/>
        </authorList>
    </citation>
    <scope>NUCLEOTIDE SEQUENCE [LARGE SCALE GENOMIC DNA]</scope>
    <source>
        <strain evidence="12">DSM 8809</strain>
    </source>
</reference>
<keyword evidence="4" id="KW-0132">Cell division</keyword>
<comment type="subcellular location">
    <subcellularLocation>
        <location evidence="1">Cytoplasm</location>
    </subcellularLocation>
</comment>
<dbReference type="OrthoDB" id="1711036at2"/>
<protein>
    <recommendedName>
        <fullName evidence="2">Cell division protein ZapA</fullName>
    </recommendedName>
    <alternativeName>
        <fullName evidence="9">Z ring-associated protein ZapA</fullName>
    </alternativeName>
</protein>
<evidence type="ECO:0000256" key="6">
    <source>
        <dbReference type="ARBA" id="ARBA00023306"/>
    </source>
</evidence>
<dbReference type="InterPro" id="IPR053712">
    <property type="entry name" value="Bac_CellDiv_Activator"/>
</dbReference>
<evidence type="ECO:0000256" key="2">
    <source>
        <dbReference type="ARBA" id="ARBA00015195"/>
    </source>
</evidence>
<dbReference type="InterPro" id="IPR007838">
    <property type="entry name" value="Cell_div_ZapA-like"/>
</dbReference>
<name>A0A1J0GJY6_9CLOT</name>
<dbReference type="RefSeq" id="WP_071614015.1">
    <property type="nucleotide sequence ID" value="NZ_CP015756.1"/>
</dbReference>
<dbReference type="GO" id="GO:0000921">
    <property type="term" value="P:septin ring assembly"/>
    <property type="evidence" value="ECO:0007669"/>
    <property type="project" value="TreeGrafter"/>
</dbReference>
<feature type="coiled-coil region" evidence="10">
    <location>
        <begin position="90"/>
        <end position="140"/>
    </location>
</feature>
<accession>A0A1J0GJY6</accession>
<dbReference type="Pfam" id="PF05164">
    <property type="entry name" value="ZapA"/>
    <property type="match status" value="1"/>
</dbReference>
<keyword evidence="12" id="KW-1185">Reference proteome</keyword>
<proteinExistence type="predicted"/>